<evidence type="ECO:0000313" key="4">
    <source>
        <dbReference type="EMBL" id="UUP14221.1"/>
    </source>
</evidence>
<dbReference type="SUPFAM" id="SSF55781">
    <property type="entry name" value="GAF domain-like"/>
    <property type="match status" value="1"/>
</dbReference>
<feature type="domain" description="GAF" evidence="2">
    <location>
        <begin position="9"/>
        <end position="154"/>
    </location>
</feature>
<evidence type="ECO:0000313" key="5">
    <source>
        <dbReference type="Proteomes" id="UP001316184"/>
    </source>
</evidence>
<evidence type="ECO:0000259" key="3">
    <source>
        <dbReference type="SMART" id="SM00331"/>
    </source>
</evidence>
<dbReference type="InterPro" id="IPR029016">
    <property type="entry name" value="GAF-like_dom_sf"/>
</dbReference>
<dbReference type="InterPro" id="IPR052016">
    <property type="entry name" value="Bact_Sigma-Reg"/>
</dbReference>
<dbReference type="Gene3D" id="3.30.450.40">
    <property type="match status" value="1"/>
</dbReference>
<keyword evidence="1" id="KW-0378">Hydrolase</keyword>
<accession>A0ABY5MAQ4</accession>
<dbReference type="SMART" id="SM00065">
    <property type="entry name" value="GAF"/>
    <property type="match status" value="1"/>
</dbReference>
<dbReference type="EMBL" id="CP102173">
    <property type="protein sequence ID" value="UUP14221.1"/>
    <property type="molecule type" value="Genomic_DNA"/>
</dbReference>
<dbReference type="Proteomes" id="UP001316184">
    <property type="component" value="Chromosome"/>
</dbReference>
<dbReference type="InterPro" id="IPR003018">
    <property type="entry name" value="GAF"/>
</dbReference>
<dbReference type="RefSeq" id="WP_232398045.1">
    <property type="nucleotide sequence ID" value="NZ_CP102173.1"/>
</dbReference>
<keyword evidence="5" id="KW-1185">Reference proteome</keyword>
<dbReference type="InterPro" id="IPR001932">
    <property type="entry name" value="PPM-type_phosphatase-like_dom"/>
</dbReference>
<dbReference type="SMART" id="SM00331">
    <property type="entry name" value="PP2C_SIG"/>
    <property type="match status" value="1"/>
</dbReference>
<dbReference type="PANTHER" id="PTHR43156">
    <property type="entry name" value="STAGE II SPORULATION PROTEIN E-RELATED"/>
    <property type="match status" value="1"/>
</dbReference>
<organism evidence="4 5">
    <name type="scientific">Aeromicrobium wangtongii</name>
    <dbReference type="NCBI Taxonomy" id="2969247"/>
    <lineage>
        <taxon>Bacteria</taxon>
        <taxon>Bacillati</taxon>
        <taxon>Actinomycetota</taxon>
        <taxon>Actinomycetes</taxon>
        <taxon>Propionibacteriales</taxon>
        <taxon>Nocardioidaceae</taxon>
        <taxon>Aeromicrobium</taxon>
    </lineage>
</organism>
<evidence type="ECO:0000256" key="1">
    <source>
        <dbReference type="ARBA" id="ARBA00022801"/>
    </source>
</evidence>
<reference evidence="4 5" key="1">
    <citation type="submission" date="2022-08" db="EMBL/GenBank/DDBJ databases">
        <title>novel species in genus Aeromicrobium.</title>
        <authorList>
            <person name="Ye L."/>
        </authorList>
    </citation>
    <scope>NUCLEOTIDE SEQUENCE [LARGE SCALE GENOMIC DNA]</scope>
    <source>
        <strain evidence="5">zg-Y1379</strain>
    </source>
</reference>
<dbReference type="PANTHER" id="PTHR43156:SF2">
    <property type="entry name" value="STAGE II SPORULATION PROTEIN E"/>
    <property type="match status" value="1"/>
</dbReference>
<dbReference type="Gene3D" id="3.60.40.10">
    <property type="entry name" value="PPM-type phosphatase domain"/>
    <property type="match status" value="1"/>
</dbReference>
<gene>
    <name evidence="4" type="ORF">NQV15_02595</name>
</gene>
<dbReference type="SUPFAM" id="SSF81606">
    <property type="entry name" value="PP2C-like"/>
    <property type="match status" value="1"/>
</dbReference>
<feature type="domain" description="PPM-type phosphatase" evidence="3">
    <location>
        <begin position="171"/>
        <end position="386"/>
    </location>
</feature>
<proteinExistence type="predicted"/>
<dbReference type="Pfam" id="PF07228">
    <property type="entry name" value="SpoIIE"/>
    <property type="match status" value="1"/>
</dbReference>
<protein>
    <submittedName>
        <fullName evidence="4">SpoIIE family protein phosphatase</fullName>
    </submittedName>
</protein>
<name>A0ABY5MAQ4_9ACTN</name>
<sequence length="390" mass="41334">MSETRLRVERGGEVTQLLVAIREDLEADSSVMLLLDATRSVLEPVAACGLDETLRTSARVPLGQGFAGTIAATAVPLVLDEVRSDNVVNPMLHRRGIRSLVGVPLLSDGMVIGVLHVGSLTPRTFTQDDIERLAARAEDLAVFVKDRALVEEHVAALVLQRSLIPTVPPRIPGLDIAGRYLPAEGDLGGDWYDVFSLPGGRVGIVMGDVLGHGLGSAVIMGRVRSALRAYALIEESPARVLEMLDHKIDHFEAGMLATVVFAVASAPFDTFTVSSAGHWAPLLAGDGAVAQVDVPHDPLLGVEPATRRTEVQVSVEPGEVLCFFTDGMIEQRIDPGAAIDPDRGIALVAANLSAALTAEANCISILAGAMPAERNRDDIALLVVRRDPDA</sequence>
<dbReference type="Pfam" id="PF13185">
    <property type="entry name" value="GAF_2"/>
    <property type="match status" value="1"/>
</dbReference>
<dbReference type="InterPro" id="IPR036457">
    <property type="entry name" value="PPM-type-like_dom_sf"/>
</dbReference>
<evidence type="ECO:0000259" key="2">
    <source>
        <dbReference type="SMART" id="SM00065"/>
    </source>
</evidence>